<dbReference type="AlphaFoldDB" id="A0A517DQJ2"/>
<evidence type="ECO:0000313" key="3">
    <source>
        <dbReference type="EMBL" id="QDR79624.1"/>
    </source>
</evidence>
<proteinExistence type="predicted"/>
<keyword evidence="4" id="KW-1185">Reference proteome</keyword>
<name>A0A517DQJ2_9FIRM</name>
<dbReference type="Proteomes" id="UP000320776">
    <property type="component" value="Chromosome"/>
</dbReference>
<gene>
    <name evidence="3" type="ORF">SPTER_09020</name>
</gene>
<dbReference type="EMBL" id="CP036259">
    <property type="protein sequence ID" value="QDR79624.1"/>
    <property type="molecule type" value="Genomic_DNA"/>
</dbReference>
<keyword evidence="1" id="KW-0175">Coiled coil</keyword>
<organism evidence="3 4">
    <name type="scientific">Sporomusa termitida</name>
    <dbReference type="NCBI Taxonomy" id="2377"/>
    <lineage>
        <taxon>Bacteria</taxon>
        <taxon>Bacillati</taxon>
        <taxon>Bacillota</taxon>
        <taxon>Negativicutes</taxon>
        <taxon>Selenomonadales</taxon>
        <taxon>Sporomusaceae</taxon>
        <taxon>Sporomusa</taxon>
    </lineage>
</organism>
<evidence type="ECO:0000256" key="2">
    <source>
        <dbReference type="SAM" id="Phobius"/>
    </source>
</evidence>
<accession>A0A517DQJ2</accession>
<feature type="transmembrane region" description="Helical" evidence="2">
    <location>
        <begin position="12"/>
        <end position="30"/>
    </location>
</feature>
<dbReference type="KEGG" id="sted:SPTER_09020"/>
<evidence type="ECO:0000256" key="1">
    <source>
        <dbReference type="SAM" id="Coils"/>
    </source>
</evidence>
<keyword evidence="2" id="KW-1133">Transmembrane helix</keyword>
<evidence type="ECO:0000313" key="4">
    <source>
        <dbReference type="Proteomes" id="UP000320776"/>
    </source>
</evidence>
<keyword evidence="2" id="KW-0812">Transmembrane</keyword>
<reference evidence="3 4" key="1">
    <citation type="submission" date="2019-02" db="EMBL/GenBank/DDBJ databases">
        <title>Closed genome of Sporomusa termitida DSM 4440.</title>
        <authorList>
            <person name="Poehlein A."/>
            <person name="Daniel R."/>
        </authorList>
    </citation>
    <scope>NUCLEOTIDE SEQUENCE [LARGE SCALE GENOMIC DNA]</scope>
    <source>
        <strain evidence="3 4">DSM 4440</strain>
    </source>
</reference>
<dbReference type="OrthoDB" id="2648183at2"/>
<feature type="coiled-coil region" evidence="1">
    <location>
        <begin position="37"/>
        <end position="82"/>
    </location>
</feature>
<keyword evidence="2" id="KW-0472">Membrane</keyword>
<protein>
    <submittedName>
        <fullName evidence="3">Uncharacterized protein</fullName>
    </submittedName>
</protein>
<dbReference type="RefSeq" id="WP_144349237.1">
    <property type="nucleotide sequence ID" value="NZ_CP036259.1"/>
</dbReference>
<sequence>MEFLDILNKIVKYAPIFITIIGGVWASYKFNKQHEFNKKLLVQKSELDKSLKEYEQQFTISLEGYKGQLQELSEKQKHQNQRRLADFNLYAAKKHERSIELYEKLCHAKNKVLWRNSPLRQLPAFTDYNREDMVEFLEKYNLTRAYRFFGAT</sequence>